<organism evidence="2">
    <name type="scientific">Ixodes ricinus</name>
    <name type="common">Common tick</name>
    <name type="synonym">Acarus ricinus</name>
    <dbReference type="NCBI Taxonomy" id="34613"/>
    <lineage>
        <taxon>Eukaryota</taxon>
        <taxon>Metazoa</taxon>
        <taxon>Ecdysozoa</taxon>
        <taxon>Arthropoda</taxon>
        <taxon>Chelicerata</taxon>
        <taxon>Arachnida</taxon>
        <taxon>Acari</taxon>
        <taxon>Parasitiformes</taxon>
        <taxon>Ixodida</taxon>
        <taxon>Ixodoidea</taxon>
        <taxon>Ixodidae</taxon>
        <taxon>Ixodinae</taxon>
        <taxon>Ixodes</taxon>
    </lineage>
</organism>
<feature type="signal peptide" evidence="1">
    <location>
        <begin position="1"/>
        <end position="25"/>
    </location>
</feature>
<protein>
    <submittedName>
        <fullName evidence="2">Putative secreted protein</fullName>
    </submittedName>
</protein>
<keyword evidence="1" id="KW-0732">Signal</keyword>
<accession>A0A6B0TZC4</accession>
<feature type="chain" id="PRO_5025371248" evidence="1">
    <location>
        <begin position="26"/>
        <end position="82"/>
    </location>
</feature>
<dbReference type="AlphaFoldDB" id="A0A6B0TZC4"/>
<proteinExistence type="predicted"/>
<dbReference type="EMBL" id="GIFC01002595">
    <property type="protein sequence ID" value="MXU84678.1"/>
    <property type="molecule type" value="Transcribed_RNA"/>
</dbReference>
<evidence type="ECO:0000313" key="2">
    <source>
        <dbReference type="EMBL" id="MXU84678.1"/>
    </source>
</evidence>
<reference evidence="2" key="1">
    <citation type="submission" date="2019-12" db="EMBL/GenBank/DDBJ databases">
        <title>An insight into the sialome of adult female Ixodes ricinus ticks feeding for 6 days.</title>
        <authorList>
            <person name="Perner J."/>
            <person name="Ribeiro J.M.C."/>
        </authorList>
    </citation>
    <scope>NUCLEOTIDE SEQUENCE</scope>
    <source>
        <strain evidence="2">Semi-engorged</strain>
        <tissue evidence="2">Salivary glands</tissue>
    </source>
</reference>
<evidence type="ECO:0000256" key="1">
    <source>
        <dbReference type="SAM" id="SignalP"/>
    </source>
</evidence>
<sequence>MTSRGGRTVCLQALIILEGAGTGDGKSAVTWCSGQVLIGPAANVSTTLLRHTSLIPTGYRGAQKGELKLRQTAGSHGNETSR</sequence>
<name>A0A6B0TZC4_IXORI</name>